<dbReference type="HOGENOM" id="CLU_821392_0_0_1"/>
<gene>
    <name evidence="2" type="ORF">CH063_00104</name>
</gene>
<proteinExistence type="predicted"/>
<dbReference type="STRING" id="759273.H1UW33"/>
<evidence type="ECO:0000256" key="1">
    <source>
        <dbReference type="SAM" id="MobiDB-lite"/>
    </source>
</evidence>
<sequence length="338" mass="36940">MSSVFTFASNLTVSTCPAAFSRAHPRSSLLPTDGSRVPTIAYLDQSLLRSHRKASLQHIYFPRSSKATARLYHRRPNHITPSEPVRDPYIVALLIALAQSQRRRYCDGHKARPAPKSFNTLFTQVHALVGGTEDRHYLVVYTAHVPAAALDRCHKTGVPEGDPIRARVSSACSTLPPSNYANASPNQVLIPSASSHQVSKGQSRGKKAEGWASASSVVVWSTPRKANDLTGQLKLFTELDNDASTQRLLFMKVKKGFSEQAYKLATAQQKLELLQAQVTNTAVRKRRAVQLDPNTKFANIKDIQQAQIKAGEKVDNAAESSDSDLPSEAGSCIVVASR</sequence>
<evidence type="ECO:0000313" key="2">
    <source>
        <dbReference type="EMBL" id="CCF32184.1"/>
    </source>
</evidence>
<accession>H1UW33</accession>
<feature type="region of interest" description="Disordered" evidence="1">
    <location>
        <begin position="311"/>
        <end position="331"/>
    </location>
</feature>
<evidence type="ECO:0000313" key="3">
    <source>
        <dbReference type="Proteomes" id="UP000007174"/>
    </source>
</evidence>
<dbReference type="AlphaFoldDB" id="H1UW33"/>
<dbReference type="VEuPathDB" id="FungiDB:CH63R_01702"/>
<dbReference type="eggNOG" id="KOG3105">
    <property type="taxonomic scope" value="Eukaryota"/>
</dbReference>
<name>H1UW33_COLHI</name>
<dbReference type="EMBL" id="CACQ02000347">
    <property type="protein sequence ID" value="CCF32184.1"/>
    <property type="molecule type" value="Genomic_DNA"/>
</dbReference>
<reference evidence="3" key="1">
    <citation type="journal article" date="2012" name="Nat. Genet.">
        <title>Lifestyle transitions in plant pathogenic Colletotrichum fungi deciphered by genome and transcriptome analyses.</title>
        <authorList>
            <person name="O'Connell R.J."/>
            <person name="Thon M.R."/>
            <person name="Hacquard S."/>
            <person name="Amyotte S.G."/>
            <person name="Kleemann J."/>
            <person name="Torres M.F."/>
            <person name="Damm U."/>
            <person name="Buiate E.A."/>
            <person name="Epstein L."/>
            <person name="Alkan N."/>
            <person name="Altmueller J."/>
            <person name="Alvarado-Balderrama L."/>
            <person name="Bauser C.A."/>
            <person name="Becker C."/>
            <person name="Birren B.W."/>
            <person name="Chen Z."/>
            <person name="Choi J."/>
            <person name="Crouch J.A."/>
            <person name="Duvick J.P."/>
            <person name="Farman M.A."/>
            <person name="Gan P."/>
            <person name="Heiman D."/>
            <person name="Henrissat B."/>
            <person name="Howard R.J."/>
            <person name="Kabbage M."/>
            <person name="Koch C."/>
            <person name="Kracher B."/>
            <person name="Kubo Y."/>
            <person name="Law A.D."/>
            <person name="Lebrun M.-H."/>
            <person name="Lee Y.-H."/>
            <person name="Miyara I."/>
            <person name="Moore N."/>
            <person name="Neumann U."/>
            <person name="Nordstroem K."/>
            <person name="Panaccione D.G."/>
            <person name="Panstruga R."/>
            <person name="Place M."/>
            <person name="Proctor R.H."/>
            <person name="Prusky D."/>
            <person name="Rech G."/>
            <person name="Reinhardt R."/>
            <person name="Rollins J.A."/>
            <person name="Rounsley S."/>
            <person name="Schardl C.L."/>
            <person name="Schwartz D.C."/>
            <person name="Shenoy N."/>
            <person name="Shirasu K."/>
            <person name="Sikhakolli U.R."/>
            <person name="Stueber K."/>
            <person name="Sukno S.A."/>
            <person name="Sweigard J.A."/>
            <person name="Takano Y."/>
            <person name="Takahara H."/>
            <person name="Trail F."/>
            <person name="van der Does H.C."/>
            <person name="Voll L.M."/>
            <person name="Will I."/>
            <person name="Young S."/>
            <person name="Zeng Q."/>
            <person name="Zhang J."/>
            <person name="Zhou S."/>
            <person name="Dickman M.B."/>
            <person name="Schulze-Lefert P."/>
            <person name="Ver Loren van Themaat E."/>
            <person name="Ma L.-J."/>
            <person name="Vaillancourt L.J."/>
        </authorList>
    </citation>
    <scope>NUCLEOTIDE SEQUENCE [LARGE SCALE GENOMIC DNA]</scope>
    <source>
        <strain evidence="3">IMI 349063</strain>
    </source>
</reference>
<dbReference type="Proteomes" id="UP000007174">
    <property type="component" value="Unassembled WGS sequence"/>
</dbReference>
<organism evidence="2 3">
    <name type="scientific">Colletotrichum higginsianum (strain IMI 349063)</name>
    <name type="common">Crucifer anthracnose fungus</name>
    <dbReference type="NCBI Taxonomy" id="759273"/>
    <lineage>
        <taxon>Eukaryota</taxon>
        <taxon>Fungi</taxon>
        <taxon>Dikarya</taxon>
        <taxon>Ascomycota</taxon>
        <taxon>Pezizomycotina</taxon>
        <taxon>Sordariomycetes</taxon>
        <taxon>Hypocreomycetidae</taxon>
        <taxon>Glomerellales</taxon>
        <taxon>Glomerellaceae</taxon>
        <taxon>Colletotrichum</taxon>
        <taxon>Colletotrichum destructivum species complex</taxon>
    </lineage>
</organism>
<protein>
    <submittedName>
        <fullName evidence="2">Transposase</fullName>
    </submittedName>
</protein>